<dbReference type="AlphaFoldDB" id="A0A0B5H6P8"/>
<dbReference type="InterPro" id="IPR016054">
    <property type="entry name" value="LY6_UPA_recep-like"/>
</dbReference>
<dbReference type="CDD" id="cd23572">
    <property type="entry name" value="TFP_LU_ECD_PINLYP_rpt2"/>
    <property type="match status" value="1"/>
</dbReference>
<dbReference type="Gene3D" id="2.10.60.10">
    <property type="entry name" value="CD59"/>
    <property type="match status" value="2"/>
</dbReference>
<dbReference type="InterPro" id="IPR045860">
    <property type="entry name" value="Snake_toxin-like_sf"/>
</dbReference>
<dbReference type="GO" id="GO:0005576">
    <property type="term" value="C:extracellular region"/>
    <property type="evidence" value="ECO:0007669"/>
    <property type="project" value="UniProtKB-SubCell"/>
</dbReference>
<dbReference type="EMBL" id="KJ402340">
    <property type="protein sequence ID" value="AJF36144.1"/>
    <property type="molecule type" value="mRNA"/>
</dbReference>
<dbReference type="Pfam" id="PF00021">
    <property type="entry name" value="UPAR_LY6"/>
    <property type="match status" value="2"/>
</dbReference>
<dbReference type="PANTHER" id="PTHR20914:SF31">
    <property type="entry name" value="PHOSPHOLIPASE A2 INHIBITOR AND LY6_PLAUR DOMAIN-CONTAINING PROTEIN"/>
    <property type="match status" value="1"/>
</dbReference>
<dbReference type="InterPro" id="IPR050918">
    <property type="entry name" value="CNF-like_PLA2_Inhibitor"/>
</dbReference>
<dbReference type="SUPFAM" id="SSF57302">
    <property type="entry name" value="Snake toxin-like"/>
    <property type="match status" value="2"/>
</dbReference>
<dbReference type="PANTHER" id="PTHR20914">
    <property type="entry name" value="LY6/PLAUR DOMAIN-CONTAINING PROTEIN 8"/>
    <property type="match status" value="1"/>
</dbReference>
<accession>A0A0B5H6P8</accession>
<sequence length="199" mass="21615">MRAFLAAVAMLQALMTGDCLMCERCLATGSSQCSGIFKQCPPDVTHCIKGLENYTVGGNVVLTAYKDCLNAFEKVACGREFFLHTSLMLYRVTRTCCDSDFCNTGDVEVPALDKTPNGYKCKDCFTDQSSDSCTSHGEIQCTGKQNNCVSFSGPASIPGETSKQFSMAGCASQDYCELFYLPGVQVYSYNLQCSPAEKL</sequence>
<keyword evidence="2" id="KW-0964">Secreted</keyword>
<evidence type="ECO:0000256" key="1">
    <source>
        <dbReference type="ARBA" id="ARBA00004613"/>
    </source>
</evidence>
<name>A0A0B5H6P8_9SALA</name>
<feature type="signal peptide" evidence="3">
    <location>
        <begin position="1"/>
        <end position="19"/>
    </location>
</feature>
<proteinExistence type="evidence at transcript level"/>
<comment type="subcellular location">
    <subcellularLocation>
        <location evidence="1">Secreted</location>
    </subcellularLocation>
</comment>
<feature type="domain" description="UPAR/Ly6" evidence="4">
    <location>
        <begin position="118"/>
        <end position="194"/>
    </location>
</feature>
<evidence type="ECO:0000259" key="4">
    <source>
        <dbReference type="Pfam" id="PF00021"/>
    </source>
</evidence>
<reference evidence="5" key="1">
    <citation type="journal article" date="2014" name="PeerJ">
        <title>Ancient pheromone blend as an alternative for copulation in internally fertilizing salamanders.</title>
        <authorList>
            <person name="Van Bocxlaer I."/>
            <person name="Treer D."/>
            <person name="Maex M."/>
            <person name="Vandebergh W."/>
            <person name="Janssenswillen S."/>
            <person name="Stegen G."/>
            <person name="Kok P."/>
            <person name="Willaert B."/>
            <person name="Matthijs S."/>
            <person name="Martens E."/>
            <person name="Mortier A."/>
            <person name="de Greve H."/>
            <person name="Proost P."/>
            <person name="Bossuyt F."/>
        </authorList>
    </citation>
    <scope>NUCLEOTIDE SEQUENCE</scope>
    <source>
        <tissue evidence="5">Abdominal gland</tissue>
    </source>
</reference>
<feature type="chain" id="PRO_5002102727" evidence="3">
    <location>
        <begin position="20"/>
        <end position="199"/>
    </location>
</feature>
<evidence type="ECO:0000256" key="3">
    <source>
        <dbReference type="SAM" id="SignalP"/>
    </source>
</evidence>
<evidence type="ECO:0000256" key="2">
    <source>
        <dbReference type="ARBA" id="ARBA00022525"/>
    </source>
</evidence>
<protein>
    <submittedName>
        <fullName evidence="5">Sodefrin-like factor 15</fullName>
    </submittedName>
</protein>
<evidence type="ECO:0000313" key="5">
    <source>
        <dbReference type="EMBL" id="AJF36144.1"/>
    </source>
</evidence>
<feature type="domain" description="UPAR/Ly6" evidence="4">
    <location>
        <begin position="20"/>
        <end position="104"/>
    </location>
</feature>
<organism evidence="5">
    <name type="scientific">Lissotriton helveticus</name>
    <name type="common">palmate newt</name>
    <dbReference type="NCBI Taxonomy" id="256425"/>
    <lineage>
        <taxon>Eukaryota</taxon>
        <taxon>Metazoa</taxon>
        <taxon>Chordata</taxon>
        <taxon>Craniata</taxon>
        <taxon>Vertebrata</taxon>
        <taxon>Euteleostomi</taxon>
        <taxon>Amphibia</taxon>
        <taxon>Batrachia</taxon>
        <taxon>Caudata</taxon>
        <taxon>Salamandroidea</taxon>
        <taxon>Salamandridae</taxon>
        <taxon>Pleurodelinae</taxon>
        <taxon>Lissotriton</taxon>
    </lineage>
</organism>
<keyword evidence="3" id="KW-0732">Signal</keyword>